<evidence type="ECO:0000313" key="7">
    <source>
        <dbReference type="Proteomes" id="UP000320390"/>
    </source>
</evidence>
<keyword evidence="2 4" id="KW-0479">Metal-binding</keyword>
<dbReference type="PANTHER" id="PTHR30600">
    <property type="entry name" value="CYTOCHROME C PEROXIDASE-RELATED"/>
    <property type="match status" value="1"/>
</dbReference>
<evidence type="ECO:0000259" key="5">
    <source>
        <dbReference type="PROSITE" id="PS51007"/>
    </source>
</evidence>
<accession>A0A518EL33</accession>
<evidence type="ECO:0000256" key="3">
    <source>
        <dbReference type="ARBA" id="ARBA00023004"/>
    </source>
</evidence>
<dbReference type="Pfam" id="PF13442">
    <property type="entry name" value="Cytochrome_CBB3"/>
    <property type="match status" value="1"/>
</dbReference>
<sequence>MKSSGRILSVPLAVLSCLGAIVQVSSSRGTLTLDEAAAAGEEPRPLPAGLRILYETPMQSFRLDRDLFMGLWRQWPAGAERTQAAEFATSTSNEEARAALYSLLLRHYGLHLDPRRGNDVPAAFATPPVGDGEPEGEWTMNCLVCHGGSMAGRFQPGLPNHTLMLEALVTDVVAAKMAGRSGLDDGMAMAQLGHTIGTTEATLFGEVLLRFREPNMDLRDLPGLVRAGSRNVARLSSLPEGLLALDAPAWWQLRHKTHMYLDHSVEKNHRTVMQFTLGLDDMAFKPGVREIVVGGTEAEVRKVLGRIAAKEVLDIREIYAEESGEIDAPEEFLLHVTQSMPRMPLLAQLALSRHIEPAGIHGETIRGWDDEFQEIFRFIDSTQPPPYPGEIDAVLAEEGRALYDRTCARCHGHHDGSGPAYVSRRVDLDVIGTDPLYPTALDQTFRDSLVGFLTERSDGTQVDIATDAEADEGYVAPPLNGVWASAPYLHNGSVPTVEHLLDHERRIELEESGQHAWIVEDPEAYDHEGLGLRARFLSGEEREQRSRDHRVRDSKRRGMSAEGHDFGAVLDASERRAVIEYLKTL</sequence>
<proteinExistence type="predicted"/>
<keyword evidence="7" id="KW-1185">Reference proteome</keyword>
<dbReference type="RefSeq" id="WP_145194248.1">
    <property type="nucleotide sequence ID" value="NZ_CP036434.1"/>
</dbReference>
<keyword evidence="3 4" id="KW-0408">Iron</keyword>
<dbReference type="PROSITE" id="PS51257">
    <property type="entry name" value="PROKAR_LIPOPROTEIN"/>
    <property type="match status" value="1"/>
</dbReference>
<dbReference type="GO" id="GO:0020037">
    <property type="term" value="F:heme binding"/>
    <property type="evidence" value="ECO:0007669"/>
    <property type="project" value="InterPro"/>
</dbReference>
<dbReference type="PANTHER" id="PTHR30600:SF9">
    <property type="entry name" value="BLR7738 PROTEIN"/>
    <property type="match status" value="1"/>
</dbReference>
<evidence type="ECO:0000256" key="4">
    <source>
        <dbReference type="PROSITE-ProRule" id="PRU00433"/>
    </source>
</evidence>
<dbReference type="EMBL" id="CP036434">
    <property type="protein sequence ID" value="QDV04803.1"/>
    <property type="molecule type" value="Genomic_DNA"/>
</dbReference>
<dbReference type="Gene3D" id="1.10.760.10">
    <property type="entry name" value="Cytochrome c-like domain"/>
    <property type="match status" value="1"/>
</dbReference>
<name>A0A518EL33_9BACT</name>
<gene>
    <name evidence="6" type="ORF">Poly30_02960</name>
</gene>
<dbReference type="InterPro" id="IPR051395">
    <property type="entry name" value="Cytochrome_c_Peroxidase/MauG"/>
</dbReference>
<dbReference type="GO" id="GO:0009055">
    <property type="term" value="F:electron transfer activity"/>
    <property type="evidence" value="ECO:0007669"/>
    <property type="project" value="InterPro"/>
</dbReference>
<dbReference type="OrthoDB" id="417271at2"/>
<dbReference type="InterPro" id="IPR009056">
    <property type="entry name" value="Cyt_c-like_dom"/>
</dbReference>
<dbReference type="PROSITE" id="PS51007">
    <property type="entry name" value="CYTC"/>
    <property type="match status" value="1"/>
</dbReference>
<dbReference type="Proteomes" id="UP000320390">
    <property type="component" value="Chromosome"/>
</dbReference>
<dbReference type="AlphaFoldDB" id="A0A518EL33"/>
<feature type="domain" description="Cytochrome c" evidence="5">
    <location>
        <begin position="394"/>
        <end position="585"/>
    </location>
</feature>
<keyword evidence="1 4" id="KW-0349">Heme</keyword>
<dbReference type="GO" id="GO:0046872">
    <property type="term" value="F:metal ion binding"/>
    <property type="evidence" value="ECO:0007669"/>
    <property type="project" value="UniProtKB-KW"/>
</dbReference>
<dbReference type="SUPFAM" id="SSF46626">
    <property type="entry name" value="Cytochrome c"/>
    <property type="match status" value="1"/>
</dbReference>
<organism evidence="6 7">
    <name type="scientific">Saltatorellus ferox</name>
    <dbReference type="NCBI Taxonomy" id="2528018"/>
    <lineage>
        <taxon>Bacteria</taxon>
        <taxon>Pseudomonadati</taxon>
        <taxon>Planctomycetota</taxon>
        <taxon>Planctomycetia</taxon>
        <taxon>Planctomycetia incertae sedis</taxon>
        <taxon>Saltatorellus</taxon>
    </lineage>
</organism>
<evidence type="ECO:0000256" key="1">
    <source>
        <dbReference type="ARBA" id="ARBA00022617"/>
    </source>
</evidence>
<dbReference type="InterPro" id="IPR036909">
    <property type="entry name" value="Cyt_c-like_dom_sf"/>
</dbReference>
<protein>
    <submittedName>
        <fullName evidence="6">Cytochrome c</fullName>
    </submittedName>
</protein>
<dbReference type="Pfam" id="PF21419">
    <property type="entry name" value="RoxA-like_Cyt-c"/>
    <property type="match status" value="1"/>
</dbReference>
<evidence type="ECO:0000256" key="2">
    <source>
        <dbReference type="ARBA" id="ARBA00022723"/>
    </source>
</evidence>
<dbReference type="GO" id="GO:0004130">
    <property type="term" value="F:cytochrome-c peroxidase activity"/>
    <property type="evidence" value="ECO:0007669"/>
    <property type="project" value="TreeGrafter"/>
</dbReference>
<evidence type="ECO:0000313" key="6">
    <source>
        <dbReference type="EMBL" id="QDV04803.1"/>
    </source>
</evidence>
<reference evidence="6 7" key="1">
    <citation type="submission" date="2019-02" db="EMBL/GenBank/DDBJ databases">
        <title>Deep-cultivation of Planctomycetes and their phenomic and genomic characterization uncovers novel biology.</title>
        <authorList>
            <person name="Wiegand S."/>
            <person name="Jogler M."/>
            <person name="Boedeker C."/>
            <person name="Pinto D."/>
            <person name="Vollmers J."/>
            <person name="Rivas-Marin E."/>
            <person name="Kohn T."/>
            <person name="Peeters S.H."/>
            <person name="Heuer A."/>
            <person name="Rast P."/>
            <person name="Oberbeckmann S."/>
            <person name="Bunk B."/>
            <person name="Jeske O."/>
            <person name="Meyerdierks A."/>
            <person name="Storesund J.E."/>
            <person name="Kallscheuer N."/>
            <person name="Luecker S."/>
            <person name="Lage O.M."/>
            <person name="Pohl T."/>
            <person name="Merkel B.J."/>
            <person name="Hornburger P."/>
            <person name="Mueller R.-W."/>
            <person name="Bruemmer F."/>
            <person name="Labrenz M."/>
            <person name="Spormann A.M."/>
            <person name="Op den Camp H."/>
            <person name="Overmann J."/>
            <person name="Amann R."/>
            <person name="Jetten M.S.M."/>
            <person name="Mascher T."/>
            <person name="Medema M.H."/>
            <person name="Devos D.P."/>
            <person name="Kaster A.-K."/>
            <person name="Ovreas L."/>
            <person name="Rohde M."/>
            <person name="Galperin M.Y."/>
            <person name="Jogler C."/>
        </authorList>
    </citation>
    <scope>NUCLEOTIDE SEQUENCE [LARGE SCALE GENOMIC DNA]</scope>
    <source>
        <strain evidence="6 7">Poly30</strain>
    </source>
</reference>